<dbReference type="EC" id="1.17.2.1" evidence="5"/>
<evidence type="ECO:0000256" key="2">
    <source>
        <dbReference type="ARBA" id="ARBA00022723"/>
    </source>
</evidence>
<feature type="domain" description="Cytochrome c" evidence="4">
    <location>
        <begin position="38"/>
        <end position="146"/>
    </location>
</feature>
<keyword evidence="6" id="KW-1185">Reference proteome</keyword>
<dbReference type="PROSITE" id="PS51007">
    <property type="entry name" value="CYTC"/>
    <property type="match status" value="2"/>
</dbReference>
<evidence type="ECO:0000259" key="4">
    <source>
        <dbReference type="PROSITE" id="PS51007"/>
    </source>
</evidence>
<keyword evidence="5" id="KW-0560">Oxidoreductase</keyword>
<accession>A0A418SEN2</accession>
<dbReference type="PANTHER" id="PTHR35008:SF8">
    <property type="entry name" value="ALCOHOL DEHYDROGENASE CYTOCHROME C SUBUNIT"/>
    <property type="match status" value="1"/>
</dbReference>
<dbReference type="OrthoDB" id="9811281at2"/>
<feature type="domain" description="Cytochrome c" evidence="4">
    <location>
        <begin position="187"/>
        <end position="293"/>
    </location>
</feature>
<dbReference type="Pfam" id="PF00034">
    <property type="entry name" value="Cytochrom_C"/>
    <property type="match status" value="1"/>
</dbReference>
<dbReference type="GO" id="GO:0046872">
    <property type="term" value="F:metal ion binding"/>
    <property type="evidence" value="ECO:0007669"/>
    <property type="project" value="UniProtKB-KW"/>
</dbReference>
<reference evidence="5 6" key="1">
    <citation type="submission" date="2020-08" db="EMBL/GenBank/DDBJ databases">
        <title>Genome sequence of Rhodobacteraceae bacterium Lw-13e.</title>
        <authorList>
            <person name="Poehlein A."/>
            <person name="Wolter L."/>
            <person name="Daniel R."/>
            <person name="Brinkhoff T."/>
        </authorList>
    </citation>
    <scope>NUCLEOTIDE SEQUENCE [LARGE SCALE GENOMIC DNA]</scope>
    <source>
        <strain evidence="5 6">Lw-13e</strain>
    </source>
</reference>
<keyword evidence="1" id="KW-0349">Heme</keyword>
<dbReference type="InterPro" id="IPR051459">
    <property type="entry name" value="Cytochrome_c-type_DH"/>
</dbReference>
<sequence length="298" mass="31160">MRKTLTAIGLLALAGGGTAWWLTAPTYLPEDAMAGLEPDAAAGESVFYAGGCASCHAAPGASGEEMLVLAGGRALESDFGTFHAPNISSDSSAGIGGWSSLDLANAMQNGVSPQGRHYYPAFPFTTYTRADLQDIADLHAFLQGLPADPTPSKAHDVGFPFDIRRLLGGWDLLYLDRDWIMEDPGSDEVARGRYLVEALGHCGECHTPRNALGGPDTSRWLGGAENPSGAGHIPNITSGELDWSAGDIAEYLSSGLTPDFDVAGGEMADVVTNLSHLPRADLEAIGAYVKAVAPVESE</sequence>
<dbReference type="PANTHER" id="PTHR35008">
    <property type="entry name" value="BLL4482 PROTEIN-RELATED"/>
    <property type="match status" value="1"/>
</dbReference>
<dbReference type="Gene3D" id="1.10.760.10">
    <property type="entry name" value="Cytochrome c-like domain"/>
    <property type="match status" value="1"/>
</dbReference>
<dbReference type="Proteomes" id="UP000283786">
    <property type="component" value="Chromosome"/>
</dbReference>
<protein>
    <submittedName>
        <fullName evidence="5">Nicotinate dehydrogenase subunit B</fullName>
        <ecNumber evidence="5">1.17.2.1</ecNumber>
    </submittedName>
</protein>
<keyword evidence="2" id="KW-0479">Metal-binding</keyword>
<dbReference type="EMBL" id="CP060436">
    <property type="protein sequence ID" value="QPM89778.1"/>
    <property type="molecule type" value="Genomic_DNA"/>
</dbReference>
<dbReference type="InterPro" id="IPR009056">
    <property type="entry name" value="Cyt_c-like_dom"/>
</dbReference>
<dbReference type="InterPro" id="IPR036909">
    <property type="entry name" value="Cyt_c-like_dom_sf"/>
</dbReference>
<evidence type="ECO:0000313" key="5">
    <source>
        <dbReference type="EMBL" id="QPM89778.1"/>
    </source>
</evidence>
<name>A0A418SEN2_9RHOB</name>
<evidence type="ECO:0000313" key="6">
    <source>
        <dbReference type="Proteomes" id="UP000283786"/>
    </source>
</evidence>
<dbReference type="KEGG" id="palw:PSAL_010040"/>
<dbReference type="SUPFAM" id="SSF46626">
    <property type="entry name" value="Cytochrome c"/>
    <property type="match status" value="2"/>
</dbReference>
<dbReference type="RefSeq" id="WP_119840258.1">
    <property type="nucleotide sequence ID" value="NZ_CP060436.1"/>
</dbReference>
<evidence type="ECO:0000256" key="3">
    <source>
        <dbReference type="ARBA" id="ARBA00023004"/>
    </source>
</evidence>
<keyword evidence="3" id="KW-0408">Iron</keyword>
<evidence type="ECO:0000256" key="1">
    <source>
        <dbReference type="ARBA" id="ARBA00022617"/>
    </source>
</evidence>
<gene>
    <name evidence="5" type="primary">nicB_1</name>
    <name evidence="5" type="ORF">PSAL_010040</name>
</gene>
<dbReference type="GO" id="GO:0020037">
    <property type="term" value="F:heme binding"/>
    <property type="evidence" value="ECO:0007669"/>
    <property type="project" value="InterPro"/>
</dbReference>
<proteinExistence type="predicted"/>
<dbReference type="GO" id="GO:0016491">
    <property type="term" value="F:oxidoreductase activity"/>
    <property type="evidence" value="ECO:0007669"/>
    <property type="project" value="UniProtKB-KW"/>
</dbReference>
<dbReference type="AlphaFoldDB" id="A0A418SEN2"/>
<organism evidence="5 6">
    <name type="scientific">Pseudooceanicola algae</name>
    <dbReference type="NCBI Taxonomy" id="1537215"/>
    <lineage>
        <taxon>Bacteria</taxon>
        <taxon>Pseudomonadati</taxon>
        <taxon>Pseudomonadota</taxon>
        <taxon>Alphaproteobacteria</taxon>
        <taxon>Rhodobacterales</taxon>
        <taxon>Paracoccaceae</taxon>
        <taxon>Pseudooceanicola</taxon>
    </lineage>
</organism>
<dbReference type="GO" id="GO:0009055">
    <property type="term" value="F:electron transfer activity"/>
    <property type="evidence" value="ECO:0007669"/>
    <property type="project" value="InterPro"/>
</dbReference>